<evidence type="ECO:0000313" key="15">
    <source>
        <dbReference type="Proteomes" id="UP000256304"/>
    </source>
</evidence>
<evidence type="ECO:0000256" key="3">
    <source>
        <dbReference type="ARBA" id="ARBA00007931"/>
    </source>
</evidence>
<organism evidence="14 15">
    <name type="scientific">Paenibacillus taihuensis</name>
    <dbReference type="NCBI Taxonomy" id="1156355"/>
    <lineage>
        <taxon>Bacteria</taxon>
        <taxon>Bacillati</taxon>
        <taxon>Bacillota</taxon>
        <taxon>Bacilli</taxon>
        <taxon>Bacillales</taxon>
        <taxon>Paenibacillaceae</taxon>
        <taxon>Paenibacillus</taxon>
    </lineage>
</organism>
<dbReference type="GO" id="GO:0016020">
    <property type="term" value="C:membrane"/>
    <property type="evidence" value="ECO:0007669"/>
    <property type="project" value="UniProtKB-SubCell"/>
</dbReference>
<evidence type="ECO:0000256" key="10">
    <source>
        <dbReference type="ARBA" id="ARBA00023049"/>
    </source>
</evidence>
<comment type="caution">
    <text evidence="14">The sequence shown here is derived from an EMBL/GenBank/DDBJ whole genome shotgun (WGS) entry which is preliminary data.</text>
</comment>
<dbReference type="Proteomes" id="UP000256304">
    <property type="component" value="Unassembled WGS sequence"/>
</dbReference>
<keyword evidence="10" id="KW-0482">Metalloprotease</keyword>
<reference evidence="14 15" key="1">
    <citation type="submission" date="2018-08" db="EMBL/GenBank/DDBJ databases">
        <title>Genomic Encyclopedia of Type Strains, Phase III (KMG-III): the genomes of soil and plant-associated and newly described type strains.</title>
        <authorList>
            <person name="Whitman W."/>
        </authorList>
    </citation>
    <scope>NUCLEOTIDE SEQUENCE [LARGE SCALE GENOMIC DNA]</scope>
    <source>
        <strain evidence="14 15">CGMCC 1.10966</strain>
    </source>
</reference>
<dbReference type="PANTHER" id="PTHR39188">
    <property type="entry name" value="MEMBRANE-ASSOCIATED ZINC METALLOPROTEASE M50B"/>
    <property type="match status" value="1"/>
</dbReference>
<dbReference type="GO" id="GO:0046872">
    <property type="term" value="F:metal ion binding"/>
    <property type="evidence" value="ECO:0007669"/>
    <property type="project" value="UniProtKB-KW"/>
</dbReference>
<proteinExistence type="inferred from homology"/>
<dbReference type="AlphaFoldDB" id="A0A3D9R2G4"/>
<comment type="similarity">
    <text evidence="3">Belongs to the peptidase M50B family.</text>
</comment>
<gene>
    <name evidence="14" type="ORF">A8990_13429</name>
</gene>
<feature type="transmembrane region" description="Helical" evidence="12">
    <location>
        <begin position="154"/>
        <end position="174"/>
    </location>
</feature>
<dbReference type="CDD" id="cd06161">
    <property type="entry name" value="S2P-M50_SpoIVFB"/>
    <property type="match status" value="1"/>
</dbReference>
<comment type="subcellular location">
    <subcellularLocation>
        <location evidence="2">Membrane</location>
        <topology evidence="2">Multi-pass membrane protein</topology>
    </subcellularLocation>
</comment>
<dbReference type="EMBL" id="QTTN01000034">
    <property type="protein sequence ID" value="REE69495.1"/>
    <property type="molecule type" value="Genomic_DNA"/>
</dbReference>
<keyword evidence="6" id="KW-0479">Metal-binding</keyword>
<feature type="transmembrane region" description="Helical" evidence="12">
    <location>
        <begin position="115"/>
        <end position="134"/>
    </location>
</feature>
<keyword evidence="8" id="KW-0862">Zinc</keyword>
<keyword evidence="9 12" id="KW-1133">Transmembrane helix</keyword>
<feature type="transmembrane region" description="Helical" evidence="12">
    <location>
        <begin position="231"/>
        <end position="250"/>
    </location>
</feature>
<protein>
    <submittedName>
        <fullName evidence="14">Sporulation factor SpoIVFB</fullName>
    </submittedName>
</protein>
<evidence type="ECO:0000313" key="14">
    <source>
        <dbReference type="EMBL" id="REE69495.1"/>
    </source>
</evidence>
<evidence type="ECO:0000256" key="8">
    <source>
        <dbReference type="ARBA" id="ARBA00022833"/>
    </source>
</evidence>
<dbReference type="RefSeq" id="WP_116191394.1">
    <property type="nucleotide sequence ID" value="NZ_QTTN01000034.1"/>
</dbReference>
<evidence type="ECO:0000259" key="13">
    <source>
        <dbReference type="Pfam" id="PF02163"/>
    </source>
</evidence>
<evidence type="ECO:0000256" key="6">
    <source>
        <dbReference type="ARBA" id="ARBA00022723"/>
    </source>
</evidence>
<evidence type="ECO:0000256" key="11">
    <source>
        <dbReference type="ARBA" id="ARBA00023136"/>
    </source>
</evidence>
<keyword evidence="15" id="KW-1185">Reference proteome</keyword>
<evidence type="ECO:0000256" key="9">
    <source>
        <dbReference type="ARBA" id="ARBA00022989"/>
    </source>
</evidence>
<evidence type="ECO:0000256" key="7">
    <source>
        <dbReference type="ARBA" id="ARBA00022801"/>
    </source>
</evidence>
<keyword evidence="4" id="KW-0645">Protease</keyword>
<evidence type="ECO:0000256" key="5">
    <source>
        <dbReference type="ARBA" id="ARBA00022692"/>
    </source>
</evidence>
<dbReference type="GO" id="GO:0008237">
    <property type="term" value="F:metallopeptidase activity"/>
    <property type="evidence" value="ECO:0007669"/>
    <property type="project" value="UniProtKB-KW"/>
</dbReference>
<dbReference type="PANTHER" id="PTHR39188:SF3">
    <property type="entry name" value="STAGE IV SPORULATION PROTEIN FB"/>
    <property type="match status" value="1"/>
</dbReference>
<keyword evidence="11 12" id="KW-0472">Membrane</keyword>
<dbReference type="Pfam" id="PF02163">
    <property type="entry name" value="Peptidase_M50"/>
    <property type="match status" value="2"/>
</dbReference>
<feature type="domain" description="Peptidase M50" evidence="13">
    <location>
        <begin position="115"/>
        <end position="149"/>
    </location>
</feature>
<dbReference type="SUPFAM" id="SSF54631">
    <property type="entry name" value="CBS-domain pair"/>
    <property type="match status" value="1"/>
</dbReference>
<feature type="domain" description="Peptidase M50" evidence="13">
    <location>
        <begin position="31"/>
        <end position="104"/>
    </location>
</feature>
<dbReference type="InterPro" id="IPR008915">
    <property type="entry name" value="Peptidase_M50"/>
</dbReference>
<name>A0A3D9R2G4_9BACL</name>
<feature type="transmembrane region" description="Helical" evidence="12">
    <location>
        <begin position="12"/>
        <end position="40"/>
    </location>
</feature>
<keyword evidence="5 12" id="KW-0812">Transmembrane</keyword>
<keyword evidence="7" id="KW-0378">Hydrolase</keyword>
<accession>A0A3D9R2G4</accession>
<comment type="cofactor">
    <cofactor evidence="1">
        <name>Zn(2+)</name>
        <dbReference type="ChEBI" id="CHEBI:29105"/>
    </cofactor>
</comment>
<sequence length="295" mass="32649">MIKFGGIRWSVHPLFVLVMLASVVTGYFIELLTLFVIVLVHELGHVITAKGFGWNVREIKLLPFGGVAEVEDGSGLPAKEEAIVAIAGPLQNVWMAGIAYLLGHFGLWSHEWANYVCQANMMIGLFNLLPILPLDGGKLMQAAFSRTLTFHSTLVWGARISLLFSALMVCYAIFPAIMSGNAIHLHMNLIAVGIFLLLSNWTSYRNIPFLFIRFLANRAGSSSRSIARGVWALPIVIPKGYTILAALRLFKRDSYHLIVVMEEKGDVIGVLPEQRLVNGFLADGRPDRAVLELFM</sequence>
<dbReference type="GO" id="GO:0006508">
    <property type="term" value="P:proteolysis"/>
    <property type="evidence" value="ECO:0007669"/>
    <property type="project" value="UniProtKB-KW"/>
</dbReference>
<dbReference type="OrthoDB" id="166377at2"/>
<evidence type="ECO:0000256" key="2">
    <source>
        <dbReference type="ARBA" id="ARBA00004141"/>
    </source>
</evidence>
<dbReference type="InterPro" id="IPR046342">
    <property type="entry name" value="CBS_dom_sf"/>
</dbReference>
<feature type="transmembrane region" description="Helical" evidence="12">
    <location>
        <begin position="186"/>
        <end position="204"/>
    </location>
</feature>
<evidence type="ECO:0000256" key="1">
    <source>
        <dbReference type="ARBA" id="ARBA00001947"/>
    </source>
</evidence>
<evidence type="ECO:0000256" key="4">
    <source>
        <dbReference type="ARBA" id="ARBA00022670"/>
    </source>
</evidence>
<evidence type="ECO:0000256" key="12">
    <source>
        <dbReference type="SAM" id="Phobius"/>
    </source>
</evidence>